<evidence type="ECO:0000256" key="8">
    <source>
        <dbReference type="ARBA" id="ARBA00022573"/>
    </source>
</evidence>
<proteinExistence type="inferred from homology"/>
<gene>
    <name evidence="19" type="primary">cobS</name>
    <name evidence="20" type="ORF">DDE20_14625</name>
</gene>
<keyword evidence="8 19" id="KW-0169">Cobalamin biosynthesis</keyword>
<evidence type="ECO:0000256" key="17">
    <source>
        <dbReference type="ARBA" id="ARBA00048623"/>
    </source>
</evidence>
<keyword evidence="12 19" id="KW-1133">Transmembrane helix</keyword>
<evidence type="ECO:0000256" key="6">
    <source>
        <dbReference type="ARBA" id="ARBA00015850"/>
    </source>
</evidence>
<feature type="transmembrane region" description="Helical" evidence="19">
    <location>
        <begin position="126"/>
        <end position="149"/>
    </location>
</feature>
<dbReference type="PANTHER" id="PTHR34148">
    <property type="entry name" value="ADENOSYLCOBINAMIDE-GDP RIBAZOLETRANSFERASE"/>
    <property type="match status" value="1"/>
</dbReference>
<evidence type="ECO:0000256" key="16">
    <source>
        <dbReference type="ARBA" id="ARBA00032853"/>
    </source>
</evidence>
<evidence type="ECO:0000256" key="18">
    <source>
        <dbReference type="ARBA" id="ARBA00049504"/>
    </source>
</evidence>
<evidence type="ECO:0000256" key="10">
    <source>
        <dbReference type="ARBA" id="ARBA00022692"/>
    </source>
</evidence>
<dbReference type="UniPathway" id="UPA00148">
    <property type="reaction ID" value="UER00238"/>
</dbReference>
<dbReference type="GO" id="GO:0008818">
    <property type="term" value="F:cobalamin 5'-phosphate synthase activity"/>
    <property type="evidence" value="ECO:0007669"/>
    <property type="project" value="UniProtKB-UniRule"/>
</dbReference>
<dbReference type="EC" id="2.7.8.26" evidence="5 19"/>
<keyword evidence="10 19" id="KW-0812">Transmembrane</keyword>
<sequence length="238" mass="23698">MMLTRLPAGHIAAPPSIGASAWAFPLVGGIVGALSALALLVALWFGIAPVICAGLALVAMVFVTGGLHEDGLADLVDGFGGGQSVARKLEIMRDSQIGSYGTLALILSLGLRWMALHVVLVHAGAWAAATALIAIAVASRSGLAAALTLMPAARADGLGRAASGGSSLQAAIASIIGVAVLHIAFGWSGLILAAVIAAAQIGLARLAMRQIGGQTGDVLGALQQIAEITGWVALTALH</sequence>
<dbReference type="GO" id="GO:0051073">
    <property type="term" value="F:adenosylcobinamide-GDP ribazoletransferase activity"/>
    <property type="evidence" value="ECO:0007669"/>
    <property type="project" value="UniProtKB-UniRule"/>
</dbReference>
<comment type="subcellular location">
    <subcellularLocation>
        <location evidence="2 19">Cell membrane</location>
        <topology evidence="2 19">Multi-pass membrane protein</topology>
    </subcellularLocation>
</comment>
<dbReference type="OrthoDB" id="9794626at2"/>
<comment type="catalytic activity">
    <reaction evidence="18 19">
        <text>alpha-ribazole 5'-phosphate + adenosylcob(III)inamide-GDP = adenosylcob(III)alamin 5'-phosphate + GMP + H(+)</text>
        <dbReference type="Rhea" id="RHEA:23560"/>
        <dbReference type="ChEBI" id="CHEBI:15378"/>
        <dbReference type="ChEBI" id="CHEBI:57918"/>
        <dbReference type="ChEBI" id="CHEBI:58115"/>
        <dbReference type="ChEBI" id="CHEBI:60487"/>
        <dbReference type="ChEBI" id="CHEBI:60493"/>
        <dbReference type="EC" id="2.7.8.26"/>
    </reaction>
</comment>
<comment type="caution">
    <text evidence="20">The sequence shown here is derived from an EMBL/GenBank/DDBJ whole genome shotgun (WGS) entry which is preliminary data.</text>
</comment>
<comment type="similarity">
    <text evidence="4 19">Belongs to the CobS family.</text>
</comment>
<dbReference type="EMBL" id="QDKM01000007">
    <property type="protein sequence ID" value="PVH28066.1"/>
    <property type="molecule type" value="Genomic_DNA"/>
</dbReference>
<keyword evidence="9 19" id="KW-0808">Transferase</keyword>
<evidence type="ECO:0000256" key="9">
    <source>
        <dbReference type="ARBA" id="ARBA00022679"/>
    </source>
</evidence>
<feature type="transmembrane region" description="Helical" evidence="19">
    <location>
        <begin position="21"/>
        <end position="41"/>
    </location>
</feature>
<evidence type="ECO:0000256" key="1">
    <source>
        <dbReference type="ARBA" id="ARBA00001946"/>
    </source>
</evidence>
<dbReference type="HAMAP" id="MF_00719">
    <property type="entry name" value="CobS"/>
    <property type="match status" value="1"/>
</dbReference>
<reference evidence="20 21" key="1">
    <citation type="submission" date="2018-04" db="EMBL/GenBank/DDBJ databases">
        <title>Pararhodobacter oceanense sp. nov., isolated from marine intertidal sediment.</title>
        <authorList>
            <person name="Wang X.-L."/>
            <person name="Du Z.-J."/>
        </authorList>
    </citation>
    <scope>NUCLEOTIDE SEQUENCE [LARGE SCALE GENOMIC DNA]</scope>
    <source>
        <strain evidence="20 21">AM505</strain>
    </source>
</reference>
<name>A0A2T8HRK4_9RHOB</name>
<evidence type="ECO:0000256" key="7">
    <source>
        <dbReference type="ARBA" id="ARBA00022475"/>
    </source>
</evidence>
<evidence type="ECO:0000313" key="20">
    <source>
        <dbReference type="EMBL" id="PVH28066.1"/>
    </source>
</evidence>
<protein>
    <recommendedName>
        <fullName evidence="6 19">Adenosylcobinamide-GDP ribazoletransferase</fullName>
        <ecNumber evidence="5 19">2.7.8.26</ecNumber>
    </recommendedName>
    <alternativeName>
        <fullName evidence="16 19">Cobalamin synthase</fullName>
    </alternativeName>
    <alternativeName>
        <fullName evidence="15 19">Cobalamin-5'-phosphate synthase</fullName>
    </alternativeName>
</protein>
<comment type="catalytic activity">
    <reaction evidence="17 19">
        <text>alpha-ribazole + adenosylcob(III)inamide-GDP = adenosylcob(III)alamin + GMP + H(+)</text>
        <dbReference type="Rhea" id="RHEA:16049"/>
        <dbReference type="ChEBI" id="CHEBI:10329"/>
        <dbReference type="ChEBI" id="CHEBI:15378"/>
        <dbReference type="ChEBI" id="CHEBI:18408"/>
        <dbReference type="ChEBI" id="CHEBI:58115"/>
        <dbReference type="ChEBI" id="CHEBI:60487"/>
        <dbReference type="EC" id="2.7.8.26"/>
    </reaction>
</comment>
<dbReference type="PANTHER" id="PTHR34148:SF1">
    <property type="entry name" value="ADENOSYLCOBINAMIDE-GDP RIBAZOLETRANSFERASE"/>
    <property type="match status" value="1"/>
</dbReference>
<dbReference type="InterPro" id="IPR003805">
    <property type="entry name" value="CobS"/>
</dbReference>
<comment type="cofactor">
    <cofactor evidence="1 19">
        <name>Mg(2+)</name>
        <dbReference type="ChEBI" id="CHEBI:18420"/>
    </cofactor>
</comment>
<evidence type="ECO:0000256" key="4">
    <source>
        <dbReference type="ARBA" id="ARBA00010561"/>
    </source>
</evidence>
<evidence type="ECO:0000256" key="3">
    <source>
        <dbReference type="ARBA" id="ARBA00004663"/>
    </source>
</evidence>
<evidence type="ECO:0000313" key="21">
    <source>
        <dbReference type="Proteomes" id="UP000245911"/>
    </source>
</evidence>
<dbReference type="GO" id="GO:0005886">
    <property type="term" value="C:plasma membrane"/>
    <property type="evidence" value="ECO:0007669"/>
    <property type="project" value="UniProtKB-SubCell"/>
</dbReference>
<keyword evidence="21" id="KW-1185">Reference proteome</keyword>
<keyword evidence="11 19" id="KW-0460">Magnesium</keyword>
<evidence type="ECO:0000256" key="11">
    <source>
        <dbReference type="ARBA" id="ARBA00022842"/>
    </source>
</evidence>
<evidence type="ECO:0000256" key="15">
    <source>
        <dbReference type="ARBA" id="ARBA00032605"/>
    </source>
</evidence>
<dbReference type="AlphaFoldDB" id="A0A2T8HRK4"/>
<comment type="pathway">
    <text evidence="3 19">Cofactor biosynthesis; adenosylcobalamin biosynthesis; adenosylcobalamin from cob(II)yrinate a,c-diamide: step 7/7.</text>
</comment>
<dbReference type="GO" id="GO:0009236">
    <property type="term" value="P:cobalamin biosynthetic process"/>
    <property type="evidence" value="ECO:0007669"/>
    <property type="project" value="UniProtKB-UniRule"/>
</dbReference>
<evidence type="ECO:0000256" key="2">
    <source>
        <dbReference type="ARBA" id="ARBA00004651"/>
    </source>
</evidence>
<accession>A0A2T8HRK4</accession>
<evidence type="ECO:0000256" key="13">
    <source>
        <dbReference type="ARBA" id="ARBA00023136"/>
    </source>
</evidence>
<dbReference type="Proteomes" id="UP000245911">
    <property type="component" value="Unassembled WGS sequence"/>
</dbReference>
<evidence type="ECO:0000256" key="12">
    <source>
        <dbReference type="ARBA" id="ARBA00022989"/>
    </source>
</evidence>
<evidence type="ECO:0000256" key="5">
    <source>
        <dbReference type="ARBA" id="ARBA00013200"/>
    </source>
</evidence>
<keyword evidence="7 19" id="KW-1003">Cell membrane</keyword>
<dbReference type="Pfam" id="PF02654">
    <property type="entry name" value="CobS"/>
    <property type="match status" value="1"/>
</dbReference>
<feature type="transmembrane region" description="Helical" evidence="19">
    <location>
        <begin position="161"/>
        <end position="184"/>
    </location>
</feature>
<comment type="function">
    <text evidence="14 19">Joins adenosylcobinamide-GDP and alpha-ribazole to generate adenosylcobalamin (Ado-cobalamin). Also synthesizes adenosylcobalamin 5'-phosphate from adenosylcobinamide-GDP and alpha-ribazole 5'-phosphate.</text>
</comment>
<evidence type="ECO:0000256" key="19">
    <source>
        <dbReference type="HAMAP-Rule" id="MF_00719"/>
    </source>
</evidence>
<keyword evidence="13 19" id="KW-0472">Membrane</keyword>
<feature type="transmembrane region" description="Helical" evidence="19">
    <location>
        <begin position="97"/>
        <end position="120"/>
    </location>
</feature>
<feature type="transmembrane region" description="Helical" evidence="19">
    <location>
        <begin position="47"/>
        <end position="67"/>
    </location>
</feature>
<organism evidence="20 21">
    <name type="scientific">Pararhodobacter oceanensis</name>
    <dbReference type="NCBI Taxonomy" id="2172121"/>
    <lineage>
        <taxon>Bacteria</taxon>
        <taxon>Pseudomonadati</taxon>
        <taxon>Pseudomonadota</taxon>
        <taxon>Alphaproteobacteria</taxon>
        <taxon>Rhodobacterales</taxon>
        <taxon>Paracoccaceae</taxon>
        <taxon>Pararhodobacter</taxon>
    </lineage>
</organism>
<evidence type="ECO:0000256" key="14">
    <source>
        <dbReference type="ARBA" id="ARBA00025228"/>
    </source>
</evidence>